<evidence type="ECO:0000256" key="5">
    <source>
        <dbReference type="SAM" id="MobiDB-lite"/>
    </source>
</evidence>
<dbReference type="PANTHER" id="PTHR14742:SF0">
    <property type="entry name" value="RIBONUCLEASE P PROTEIN SUBUNIT P21"/>
    <property type="match status" value="1"/>
</dbReference>
<dbReference type="EMBL" id="HACM01000770">
    <property type="protein sequence ID" value="CRZ01212.1"/>
    <property type="molecule type" value="Transcribed_RNA"/>
</dbReference>
<dbReference type="GO" id="GO:0005655">
    <property type="term" value="C:nucleolar ribonuclease P complex"/>
    <property type="evidence" value="ECO:0007669"/>
    <property type="project" value="TreeGrafter"/>
</dbReference>
<dbReference type="GO" id="GO:0008033">
    <property type="term" value="P:tRNA processing"/>
    <property type="evidence" value="ECO:0007669"/>
    <property type="project" value="UniProtKB-KW"/>
</dbReference>
<comment type="similarity">
    <text evidence="4">Belongs to the eukaryotic/archaeal RNase P protein component 4 family.</text>
</comment>
<sequence length="163" mass="17884">PTLGQSDGMGAAGQDRRRHADAWHRLGFLSQIAQRVLVQDGTQNETVQAWERSLSRYYSTVFKQITSRLVLRTSGDCKRAICKGCNATLIPGTSSTIRVRKRHGQSCVIVKCSDCGFVRRYPVKKASKSRRKQPELTATSTGSDVHQGAVSNHDGSSSSGFRS</sequence>
<keyword evidence="2" id="KW-0479">Metal-binding</keyword>
<dbReference type="Gene3D" id="6.20.50.20">
    <property type="match status" value="1"/>
</dbReference>
<keyword evidence="3" id="KW-0862">Zinc</keyword>
<dbReference type="GO" id="GO:0046872">
    <property type="term" value="F:metal ion binding"/>
    <property type="evidence" value="ECO:0007669"/>
    <property type="project" value="UniProtKB-KW"/>
</dbReference>
<protein>
    <submittedName>
        <fullName evidence="6">Uncharacterized protein</fullName>
    </submittedName>
</protein>
<evidence type="ECO:0000256" key="2">
    <source>
        <dbReference type="ARBA" id="ARBA00022723"/>
    </source>
</evidence>
<proteinExistence type="inferred from homology"/>
<feature type="compositionally biased region" description="Polar residues" evidence="5">
    <location>
        <begin position="136"/>
        <end position="163"/>
    </location>
</feature>
<evidence type="ECO:0000256" key="3">
    <source>
        <dbReference type="ARBA" id="ARBA00022833"/>
    </source>
</evidence>
<reference evidence="6" key="1">
    <citation type="submission" date="2015-04" db="EMBL/GenBank/DDBJ databases">
        <title>The genome sequence of the plant pathogenic Rhizarian Plasmodiophora brassicae reveals insights in its biotrophic life cycle and the origin of chitin synthesis.</title>
        <authorList>
            <person name="Schwelm A."/>
            <person name="Fogelqvist J."/>
            <person name="Knaust A."/>
            <person name="Julke S."/>
            <person name="Lilja T."/>
            <person name="Dhandapani V."/>
            <person name="Bonilla-Rosso G."/>
            <person name="Karlsson M."/>
            <person name="Shevchenko A."/>
            <person name="Choi S.R."/>
            <person name="Kim H.G."/>
            <person name="Park J.Y."/>
            <person name="Lim Y.P."/>
            <person name="Ludwig-Muller J."/>
            <person name="Dixelius C."/>
        </authorList>
    </citation>
    <scope>NUCLEOTIDE SEQUENCE</scope>
    <source>
        <tissue evidence="6">Potato root galls</tissue>
    </source>
</reference>
<organism evidence="6">
    <name type="scientific">Spongospora subterranea</name>
    <dbReference type="NCBI Taxonomy" id="70186"/>
    <lineage>
        <taxon>Eukaryota</taxon>
        <taxon>Sar</taxon>
        <taxon>Rhizaria</taxon>
        <taxon>Endomyxa</taxon>
        <taxon>Phytomyxea</taxon>
        <taxon>Plasmodiophorida</taxon>
        <taxon>Plasmodiophoridae</taxon>
        <taxon>Spongospora</taxon>
    </lineage>
</organism>
<accession>A0A0H5QHT3</accession>
<dbReference type="Pfam" id="PF04032">
    <property type="entry name" value="Rpr2"/>
    <property type="match status" value="1"/>
</dbReference>
<dbReference type="AlphaFoldDB" id="A0A0H5QHT3"/>
<name>A0A0H5QHT3_9EUKA</name>
<dbReference type="InterPro" id="IPR007175">
    <property type="entry name" value="Rpr2/Snm1/Rpp21"/>
</dbReference>
<evidence type="ECO:0000256" key="1">
    <source>
        <dbReference type="ARBA" id="ARBA00022694"/>
    </source>
</evidence>
<feature type="non-terminal residue" evidence="6">
    <location>
        <position position="1"/>
    </location>
</feature>
<evidence type="ECO:0000256" key="4">
    <source>
        <dbReference type="ARBA" id="ARBA00038402"/>
    </source>
</evidence>
<evidence type="ECO:0000313" key="6">
    <source>
        <dbReference type="EMBL" id="CRZ01212.1"/>
    </source>
</evidence>
<keyword evidence="1" id="KW-0819">tRNA processing</keyword>
<dbReference type="PANTHER" id="PTHR14742">
    <property type="entry name" value="RIBONUCLEASE P SUBUNIT P21"/>
    <property type="match status" value="1"/>
</dbReference>
<feature type="region of interest" description="Disordered" evidence="5">
    <location>
        <begin position="124"/>
        <end position="163"/>
    </location>
</feature>